<dbReference type="AlphaFoldDB" id="A0A368U744"/>
<protein>
    <submittedName>
        <fullName evidence="2">Uncharacterized protein</fullName>
    </submittedName>
</protein>
<dbReference type="Proteomes" id="UP000252405">
    <property type="component" value="Unassembled WGS sequence"/>
</dbReference>
<feature type="compositionally biased region" description="Low complexity" evidence="1">
    <location>
        <begin position="39"/>
        <end position="48"/>
    </location>
</feature>
<dbReference type="EMBL" id="QPII01000001">
    <property type="protein sequence ID" value="RCV91922.1"/>
    <property type="molecule type" value="Genomic_DNA"/>
</dbReference>
<organism evidence="2 3">
    <name type="scientific">Billgrantia montanilacus</name>
    <dbReference type="NCBI Taxonomy" id="2282305"/>
    <lineage>
        <taxon>Bacteria</taxon>
        <taxon>Pseudomonadati</taxon>
        <taxon>Pseudomonadota</taxon>
        <taxon>Gammaproteobacteria</taxon>
        <taxon>Oceanospirillales</taxon>
        <taxon>Halomonadaceae</taxon>
        <taxon>Billgrantia</taxon>
    </lineage>
</organism>
<dbReference type="RefSeq" id="WP_114477370.1">
    <property type="nucleotide sequence ID" value="NZ_QPII01000001.1"/>
</dbReference>
<evidence type="ECO:0000313" key="2">
    <source>
        <dbReference type="EMBL" id="RCV91922.1"/>
    </source>
</evidence>
<feature type="compositionally biased region" description="Acidic residues" evidence="1">
    <location>
        <begin position="24"/>
        <end position="38"/>
    </location>
</feature>
<reference evidence="2 3" key="1">
    <citation type="submission" date="2018-07" db="EMBL/GenBank/DDBJ databases">
        <title>Halomonas montanilacus sp. nov., isolated from Lake Pengyan on Tibetan Plateau.</title>
        <authorList>
            <person name="Lu H."/>
            <person name="Xing P."/>
            <person name="Wu Q."/>
        </authorList>
    </citation>
    <scope>NUCLEOTIDE SEQUENCE [LARGE SCALE GENOMIC DNA]</scope>
    <source>
        <strain evidence="2 3">PYC7W</strain>
    </source>
</reference>
<feature type="region of interest" description="Disordered" evidence="1">
    <location>
        <begin position="139"/>
        <end position="236"/>
    </location>
</feature>
<comment type="caution">
    <text evidence="2">The sequence shown here is derived from an EMBL/GenBank/DDBJ whole genome shotgun (WGS) entry which is preliminary data.</text>
</comment>
<feature type="compositionally biased region" description="Basic and acidic residues" evidence="1">
    <location>
        <begin position="201"/>
        <end position="225"/>
    </location>
</feature>
<evidence type="ECO:0000256" key="1">
    <source>
        <dbReference type="SAM" id="MobiDB-lite"/>
    </source>
</evidence>
<evidence type="ECO:0000313" key="3">
    <source>
        <dbReference type="Proteomes" id="UP000252405"/>
    </source>
</evidence>
<keyword evidence="3" id="KW-1185">Reference proteome</keyword>
<name>A0A368U744_9GAMM</name>
<feature type="region of interest" description="Disordered" evidence="1">
    <location>
        <begin position="20"/>
        <end position="125"/>
    </location>
</feature>
<sequence>MAKSPWKLAAVGLTLALGLTGCGDTEDEAGAPEVEEVEVPAAEAPEGTVPEDDMPPDPVAMSEDEPDAPPTAAEEEAVPEEDDRMEPGDDIEADADTLGESPAAALDEGGALPGEPTRSDIDAILEDTERRFEEAQRRIDEQYEEVERDSPVLEPMDDPTEFRSTIEPMQDDIGDSPSAIDEEAERRGETTQSDIDAMLEETERRFEEARRQLDEQFEEAERSDPQSEAPQFDIED</sequence>
<feature type="compositionally biased region" description="Acidic residues" evidence="1">
    <location>
        <begin position="62"/>
        <end position="97"/>
    </location>
</feature>
<proteinExistence type="predicted"/>
<accession>A0A368U744</accession>
<dbReference type="OrthoDB" id="6163742at2"/>
<dbReference type="PROSITE" id="PS51257">
    <property type="entry name" value="PROKAR_LIPOPROTEIN"/>
    <property type="match status" value="1"/>
</dbReference>
<gene>
    <name evidence="2" type="ORF">DU505_02320</name>
</gene>